<dbReference type="Gene3D" id="1.20.1600.10">
    <property type="entry name" value="Outer membrane efflux proteins (OEP)"/>
    <property type="match status" value="1"/>
</dbReference>
<dbReference type="SUPFAM" id="SSF56954">
    <property type="entry name" value="Outer membrane efflux proteins (OEP)"/>
    <property type="match status" value="1"/>
</dbReference>
<protein>
    <submittedName>
        <fullName evidence="1">Uncharacterized protein</fullName>
    </submittedName>
</protein>
<dbReference type="GO" id="GO:0015562">
    <property type="term" value="F:efflux transmembrane transporter activity"/>
    <property type="evidence" value="ECO:0007669"/>
    <property type="project" value="InterPro"/>
</dbReference>
<reference evidence="1" key="1">
    <citation type="submission" date="2019-08" db="EMBL/GenBank/DDBJ databases">
        <authorList>
            <person name="Kucharzyk K."/>
            <person name="Murdoch R.W."/>
            <person name="Higgins S."/>
            <person name="Loffler F."/>
        </authorList>
    </citation>
    <scope>NUCLEOTIDE SEQUENCE</scope>
</reference>
<evidence type="ECO:0000313" key="1">
    <source>
        <dbReference type="EMBL" id="MPM51135.1"/>
    </source>
</evidence>
<accession>A0A645AD52</accession>
<proteinExistence type="predicted"/>
<comment type="caution">
    <text evidence="1">The sequence shown here is derived from an EMBL/GenBank/DDBJ whole genome shotgun (WGS) entry which is preliminary data.</text>
</comment>
<gene>
    <name evidence="1" type="ORF">SDC9_97882</name>
</gene>
<name>A0A645AD52_9ZZZZ</name>
<sequence length="336" mass="37194">MYAVYTACKEYAGAVTALAAAEKALTKQLSSSYEALVTARNAYYTLSDTLTASREALKKVTALNKLGKAEYSEVKDKQNDYEQMQLETIDTLAAYNELLYAFERLTCGGATKYLQGVGISTRTGAGGDSYAEVDRINEPYYYINTEIENMVFVFGVSIPDDFEPEITHFEIWYEGVQIGERTPISRQLRHLALDYGETNELTVRFFNDTSYVDQCVIDTSVARDVLKLKGAVIKTETEKKVGTYTVTTSSLGRVSTSALTITPDRKTGIAYFSIAYGDGKTVFTPEPVPVEDSFTYLTLLIQSLDGATLTLYDADKEKLYTGRFDTAAQTVMAVLP</sequence>
<dbReference type="AlphaFoldDB" id="A0A645AD52"/>
<organism evidence="1">
    <name type="scientific">bioreactor metagenome</name>
    <dbReference type="NCBI Taxonomy" id="1076179"/>
    <lineage>
        <taxon>unclassified sequences</taxon>
        <taxon>metagenomes</taxon>
        <taxon>ecological metagenomes</taxon>
    </lineage>
</organism>
<dbReference type="EMBL" id="VSSQ01013279">
    <property type="protein sequence ID" value="MPM51135.1"/>
    <property type="molecule type" value="Genomic_DNA"/>
</dbReference>